<organism evidence="1 2">
    <name type="scientific">Metallococcus carri</name>
    <dbReference type="NCBI Taxonomy" id="1656884"/>
    <lineage>
        <taxon>Bacteria</taxon>
        <taxon>Bacillati</taxon>
        <taxon>Actinomycetota</taxon>
        <taxon>Actinomycetes</taxon>
        <taxon>Micrococcales</taxon>
        <taxon>Dermacoccaceae</taxon>
        <taxon>Metallococcus</taxon>
    </lineage>
</organism>
<name>A0A967EDK8_9MICO</name>
<dbReference type="Proteomes" id="UP000744769">
    <property type="component" value="Unassembled WGS sequence"/>
</dbReference>
<dbReference type="RefSeq" id="WP_166193165.1">
    <property type="nucleotide sequence ID" value="NZ_JAAOIV010000002.1"/>
</dbReference>
<proteinExistence type="predicted"/>
<protein>
    <submittedName>
        <fullName evidence="1">PAC2 family protein</fullName>
    </submittedName>
</protein>
<evidence type="ECO:0000313" key="1">
    <source>
        <dbReference type="EMBL" id="NHN54826.1"/>
    </source>
</evidence>
<dbReference type="Pfam" id="PF09754">
    <property type="entry name" value="PAC2"/>
    <property type="match status" value="1"/>
</dbReference>
<evidence type="ECO:0000313" key="2">
    <source>
        <dbReference type="Proteomes" id="UP000744769"/>
    </source>
</evidence>
<dbReference type="AlphaFoldDB" id="A0A967EDK8"/>
<sequence>MIDFEDLPLLRDPIMIAAFEGWNDAGETASATLAHLITAWNARLLCALDPELYYDFQVNRPRVTGEPGERGISWPTTKVFLAQDTPLDRDVLLVQGIEPSMRWLSFTRELVELAAEADVGMVITLGGLLADVPHTRPIPITVTSEHEDTRERYDVEPSRYEGPTGIVGVLSDAAHQAGLPTLSAWAAVPHYAGGSPSPKATLALLNRLEELLDTLIEADDLPELARAWEHGVDELAASDDEVADYVHTLEQAQDTTELPEASGDAIAREFERYLRRRDQDDE</sequence>
<comment type="caution">
    <text evidence="1">The sequence shown here is derived from an EMBL/GenBank/DDBJ whole genome shotgun (WGS) entry which is preliminary data.</text>
</comment>
<dbReference type="InterPro" id="IPR019151">
    <property type="entry name" value="Proteasome_assmbl_chaperone_2"/>
</dbReference>
<dbReference type="EMBL" id="JAAOIV010000002">
    <property type="protein sequence ID" value="NHN54826.1"/>
    <property type="molecule type" value="Genomic_DNA"/>
</dbReference>
<dbReference type="PIRSF" id="PIRSF028754">
    <property type="entry name" value="UCP028754"/>
    <property type="match status" value="1"/>
</dbReference>
<dbReference type="InterPro" id="IPR038389">
    <property type="entry name" value="PSMG2_sf"/>
</dbReference>
<dbReference type="InterPro" id="IPR008492">
    <property type="entry name" value="Rv2714-like"/>
</dbReference>
<dbReference type="Gene3D" id="3.40.50.10900">
    <property type="entry name" value="PAC-like subunit"/>
    <property type="match status" value="1"/>
</dbReference>
<dbReference type="SUPFAM" id="SSF159659">
    <property type="entry name" value="Cgl1923-like"/>
    <property type="match status" value="1"/>
</dbReference>
<accession>A0A967EDK8</accession>
<keyword evidence="2" id="KW-1185">Reference proteome</keyword>
<reference evidence="1" key="1">
    <citation type="submission" date="2020-03" db="EMBL/GenBank/DDBJ databases">
        <title>Draft sequencing of Calidifontibacter sp. DB0510.</title>
        <authorList>
            <person name="Kim D.-U."/>
        </authorList>
    </citation>
    <scope>NUCLEOTIDE SEQUENCE</scope>
    <source>
        <strain evidence="1">DB0510</strain>
    </source>
</reference>
<gene>
    <name evidence="1" type="ORF">G9U51_03385</name>
</gene>